<evidence type="ECO:0000256" key="1">
    <source>
        <dbReference type="ARBA" id="ARBA00004651"/>
    </source>
</evidence>
<feature type="transmembrane region" description="Helical" evidence="6">
    <location>
        <begin position="277"/>
        <end position="294"/>
    </location>
</feature>
<feature type="transmembrane region" description="Helical" evidence="6">
    <location>
        <begin position="218"/>
        <end position="236"/>
    </location>
</feature>
<keyword evidence="2" id="KW-1003">Cell membrane</keyword>
<dbReference type="GO" id="GO:0005886">
    <property type="term" value="C:plasma membrane"/>
    <property type="evidence" value="ECO:0007669"/>
    <property type="project" value="UniProtKB-SubCell"/>
</dbReference>
<gene>
    <name evidence="7" type="ORF">AQZ59_01381</name>
</gene>
<comment type="subcellular location">
    <subcellularLocation>
        <location evidence="1">Cell membrane</location>
        <topology evidence="1">Multi-pass membrane protein</topology>
    </subcellularLocation>
</comment>
<evidence type="ECO:0000256" key="4">
    <source>
        <dbReference type="ARBA" id="ARBA00022989"/>
    </source>
</evidence>
<feature type="transmembrane region" description="Helical" evidence="6">
    <location>
        <begin position="403"/>
        <end position="421"/>
    </location>
</feature>
<dbReference type="PANTHER" id="PTHR43370">
    <property type="entry name" value="SUGAR ABC TRANSPORTER INTEGRAL MEMBRANE PROTEIN-RELATED"/>
    <property type="match status" value="1"/>
</dbReference>
<reference evidence="7 8" key="1">
    <citation type="submission" date="2015-11" db="EMBL/GenBank/DDBJ databases">
        <title>Draft Genome Sequence of the Type Strain Trueperella bernardiae LCDC 89-0504T, Isolated from Blood Culture.</title>
        <authorList>
            <person name="Bernier A.-M."/>
            <person name="Bernard K."/>
        </authorList>
    </citation>
    <scope>NUCLEOTIDE SEQUENCE [LARGE SCALE GENOMIC DNA]</scope>
    <source>
        <strain evidence="7 8">LCDC 89-0504</strain>
    </source>
</reference>
<dbReference type="PANTHER" id="PTHR43370:SF1">
    <property type="entry name" value="GUANOSINE ABC TRANSPORTER PERMEASE PROTEIN NUPQ"/>
    <property type="match status" value="1"/>
</dbReference>
<keyword evidence="4 6" id="KW-1133">Transmembrane helix</keyword>
<feature type="transmembrane region" description="Helical" evidence="6">
    <location>
        <begin position="128"/>
        <end position="149"/>
    </location>
</feature>
<feature type="transmembrane region" description="Helical" evidence="6">
    <location>
        <begin position="188"/>
        <end position="211"/>
    </location>
</feature>
<keyword evidence="5 6" id="KW-0472">Membrane</keyword>
<feature type="transmembrane region" description="Helical" evidence="6">
    <location>
        <begin position="103"/>
        <end position="122"/>
    </location>
</feature>
<evidence type="ECO:0000256" key="3">
    <source>
        <dbReference type="ARBA" id="ARBA00022692"/>
    </source>
</evidence>
<evidence type="ECO:0000313" key="7">
    <source>
        <dbReference type="EMBL" id="KTF03782.1"/>
    </source>
</evidence>
<dbReference type="GO" id="GO:0022857">
    <property type="term" value="F:transmembrane transporter activity"/>
    <property type="evidence" value="ECO:0007669"/>
    <property type="project" value="InterPro"/>
</dbReference>
<feature type="transmembrane region" description="Helical" evidence="6">
    <location>
        <begin position="161"/>
        <end position="182"/>
    </location>
</feature>
<keyword evidence="8" id="KW-1185">Reference proteome</keyword>
<proteinExistence type="predicted"/>
<feature type="transmembrane region" description="Helical" evidence="6">
    <location>
        <begin position="328"/>
        <end position="349"/>
    </location>
</feature>
<evidence type="ECO:0000256" key="6">
    <source>
        <dbReference type="SAM" id="Phobius"/>
    </source>
</evidence>
<dbReference type="PATRIC" id="fig|59561.3.peg.1375"/>
<dbReference type="Proteomes" id="UP000054404">
    <property type="component" value="Unassembled WGS sequence"/>
</dbReference>
<dbReference type="InterPro" id="IPR001851">
    <property type="entry name" value="ABC_transp_permease"/>
</dbReference>
<dbReference type="AlphaFoldDB" id="A0A0W1KIP9"/>
<dbReference type="EMBL" id="LNIZ01000006">
    <property type="protein sequence ID" value="KTF03782.1"/>
    <property type="molecule type" value="Genomic_DNA"/>
</dbReference>
<sequence>MSVDVRNEAPQVAENEEVKTRLSWKLPITYALATLLLVFFALNAKGETILRLGHRSQSYTMDDATIDAPLFLWVFAIIALAGTVWSILSTLSRGKYGKMGRTLDLVTMLLVGTVTILSFLIFAGAGSAGAVTLTSTLGATVAISTPLIFGAMSGVICERVGVVNISIEGQLLAGAFAGVMAASFFKNAYIGLLFAPVAGALLGALLALFAVRYGVDQIIVGVVLNVLALGLTAFFYDTIMTQDQQLFNTNRYSLSAIKIPGLSEIPVIGPMLFNQTIIVYVMYAAVIFLAIFIFRSRWGLRLRACGEHPRAADTVGINVNRTRTRNTILGSAMAGFGGASFTIGTGLAFTDNISAGNGYIALAAMILGKWHPVGAMGAAVKFGFARAVAQLVPSLHSGIPSNLLNMIPYIVTIIAVAGFVGKSKPPAAENIPYMKS</sequence>
<feature type="transmembrane region" description="Helical" evidence="6">
    <location>
        <begin position="28"/>
        <end position="50"/>
    </location>
</feature>
<keyword evidence="3 6" id="KW-0812">Transmembrane</keyword>
<evidence type="ECO:0000256" key="2">
    <source>
        <dbReference type="ARBA" id="ARBA00022475"/>
    </source>
</evidence>
<comment type="caution">
    <text evidence="7">The sequence shown here is derived from an EMBL/GenBank/DDBJ whole genome shotgun (WGS) entry which is preliminary data.</text>
</comment>
<feature type="transmembrane region" description="Helical" evidence="6">
    <location>
        <begin position="70"/>
        <end position="91"/>
    </location>
</feature>
<protein>
    <submittedName>
        <fullName evidence="7">Branched-chain amino acid transporter permease subunit LivH</fullName>
    </submittedName>
</protein>
<evidence type="ECO:0000313" key="8">
    <source>
        <dbReference type="Proteomes" id="UP000054404"/>
    </source>
</evidence>
<dbReference type="STRING" id="59561.AQZ59_01381"/>
<dbReference type="Pfam" id="PF02653">
    <property type="entry name" value="BPD_transp_2"/>
    <property type="match status" value="1"/>
</dbReference>
<dbReference type="OrthoDB" id="9792579at2"/>
<organism evidence="7 8">
    <name type="scientific">Trueperella bernardiae</name>
    <dbReference type="NCBI Taxonomy" id="59561"/>
    <lineage>
        <taxon>Bacteria</taxon>
        <taxon>Bacillati</taxon>
        <taxon>Actinomycetota</taxon>
        <taxon>Actinomycetes</taxon>
        <taxon>Actinomycetales</taxon>
        <taxon>Actinomycetaceae</taxon>
        <taxon>Trueperella</taxon>
    </lineage>
</organism>
<dbReference type="CDD" id="cd06580">
    <property type="entry name" value="TM_PBP1_transp_TpRbsC_like"/>
    <property type="match status" value="1"/>
</dbReference>
<accession>A0A0W1KIP9</accession>
<evidence type="ECO:0000256" key="5">
    <source>
        <dbReference type="ARBA" id="ARBA00023136"/>
    </source>
</evidence>
<dbReference type="RefSeq" id="WP_062613920.1">
    <property type="nucleotide sequence ID" value="NZ_LNIZ01000006.1"/>
</dbReference>
<name>A0A0W1KIP9_9ACTO</name>